<keyword evidence="4" id="KW-1185">Reference proteome</keyword>
<evidence type="ECO:0000313" key="3">
    <source>
        <dbReference type="EMBL" id="GMQ34334.1"/>
    </source>
</evidence>
<evidence type="ECO:0000313" key="4">
    <source>
        <dbReference type="Proteomes" id="UP001307705"/>
    </source>
</evidence>
<gene>
    <name evidence="3" type="ORF">Ataiwa_26060</name>
</gene>
<proteinExistence type="predicted"/>
<protein>
    <submittedName>
        <fullName evidence="3">Uncharacterized protein</fullName>
    </submittedName>
</protein>
<feature type="chain" id="PRO_5045205687" evidence="2">
    <location>
        <begin position="24"/>
        <end position="164"/>
    </location>
</feature>
<feature type="signal peptide" evidence="2">
    <location>
        <begin position="1"/>
        <end position="23"/>
    </location>
</feature>
<dbReference type="RefSeq" id="WP_338229159.1">
    <property type="nucleotide sequence ID" value="NZ_BTPE01000009.1"/>
</dbReference>
<feature type="compositionally biased region" description="Polar residues" evidence="1">
    <location>
        <begin position="47"/>
        <end position="59"/>
    </location>
</feature>
<dbReference type="EMBL" id="BTPE01000009">
    <property type="protein sequence ID" value="GMQ34334.1"/>
    <property type="molecule type" value="Genomic_DNA"/>
</dbReference>
<keyword evidence="2" id="KW-0732">Signal</keyword>
<evidence type="ECO:0000256" key="1">
    <source>
        <dbReference type="SAM" id="MobiDB-lite"/>
    </source>
</evidence>
<accession>A0ABQ6Q2D7</accession>
<dbReference type="Proteomes" id="UP001307705">
    <property type="component" value="Unassembled WGS sequence"/>
</dbReference>
<feature type="region of interest" description="Disordered" evidence="1">
    <location>
        <begin position="46"/>
        <end position="69"/>
    </location>
</feature>
<organism evidence="3 4">
    <name type="scientific">Algoriphagus taiwanensis</name>
    <dbReference type="NCBI Taxonomy" id="1445656"/>
    <lineage>
        <taxon>Bacteria</taxon>
        <taxon>Pseudomonadati</taxon>
        <taxon>Bacteroidota</taxon>
        <taxon>Cytophagia</taxon>
        <taxon>Cytophagales</taxon>
        <taxon>Cyclobacteriaceae</taxon>
        <taxon>Algoriphagus</taxon>
    </lineage>
</organism>
<reference evidence="3 4" key="1">
    <citation type="submission" date="2023-08" db="EMBL/GenBank/DDBJ databases">
        <title>Draft genome sequence of Algoriphagus taiwanensis.</title>
        <authorList>
            <person name="Takatani N."/>
            <person name="Hosokawa M."/>
            <person name="Sawabe T."/>
        </authorList>
    </citation>
    <scope>NUCLEOTIDE SEQUENCE [LARGE SCALE GENOMIC DNA]</scope>
    <source>
        <strain evidence="3 4">JCM 19755</strain>
    </source>
</reference>
<name>A0ABQ6Q2D7_9BACT</name>
<evidence type="ECO:0000256" key="2">
    <source>
        <dbReference type="SAM" id="SignalP"/>
    </source>
</evidence>
<comment type="caution">
    <text evidence="3">The sequence shown here is derived from an EMBL/GenBank/DDBJ whole genome shotgun (WGS) entry which is preliminary data.</text>
</comment>
<sequence>MNRNSFLLTLLALLLFGSSQAFSQGAKDITINFTINAEAIFNGGSVEENSQLSDDNNGKSGNGRASDFESKAYPSKFVNWEIFESGPNSANYQVKFIDFPWTGEVKAFSKNPIQGGGKKAKAKIENNAKEGTIKYTIRFTIRSKATGETRTFELDPKIRIISRA</sequence>